<proteinExistence type="predicted"/>
<evidence type="ECO:0000313" key="2">
    <source>
        <dbReference type="Proteomes" id="UP000430692"/>
    </source>
</evidence>
<dbReference type="RefSeq" id="WP_160802651.1">
    <property type="nucleotide sequence ID" value="NZ_WUUL01000013.1"/>
</dbReference>
<protein>
    <submittedName>
        <fullName evidence="1">Uncharacterized protein</fullName>
    </submittedName>
</protein>
<reference evidence="1 2" key="1">
    <citation type="submission" date="2019-12" db="EMBL/GenBank/DDBJ databases">
        <title>Whole-genome analyses of novel actinobacteria.</title>
        <authorList>
            <person name="Sahin N."/>
            <person name="Saygin H."/>
        </authorList>
    </citation>
    <scope>NUCLEOTIDE SEQUENCE [LARGE SCALE GENOMIC DNA]</scope>
    <source>
        <strain evidence="1 2">KC615</strain>
    </source>
</reference>
<keyword evidence="2" id="KW-1185">Reference proteome</keyword>
<gene>
    <name evidence="1" type="ORF">GSM42_16570</name>
</gene>
<dbReference type="InterPro" id="IPR010982">
    <property type="entry name" value="Lambda_DNA-bd_dom_sf"/>
</dbReference>
<dbReference type="SUPFAM" id="SSF47413">
    <property type="entry name" value="lambda repressor-like DNA-binding domains"/>
    <property type="match status" value="1"/>
</dbReference>
<dbReference type="Proteomes" id="UP000430692">
    <property type="component" value="Unassembled WGS sequence"/>
</dbReference>
<dbReference type="AlphaFoldDB" id="A0A6I4VU33"/>
<dbReference type="InterPro" id="IPR001387">
    <property type="entry name" value="Cro/C1-type_HTH"/>
</dbReference>
<dbReference type="EMBL" id="WUUL01000013">
    <property type="protein sequence ID" value="MXQ55299.1"/>
    <property type="molecule type" value="Genomic_DNA"/>
</dbReference>
<dbReference type="Gene3D" id="1.10.260.40">
    <property type="entry name" value="lambda repressor-like DNA-binding domains"/>
    <property type="match status" value="1"/>
</dbReference>
<dbReference type="CDD" id="cd00093">
    <property type="entry name" value="HTH_XRE"/>
    <property type="match status" value="1"/>
</dbReference>
<name>A0A6I4VU33_9BACL</name>
<evidence type="ECO:0000313" key="1">
    <source>
        <dbReference type="EMBL" id="MXQ55299.1"/>
    </source>
</evidence>
<sequence>MKKRTVNDVFDMLDEVPGVKDFMESYSVKMGRVILHRRLDLGWTQTELASKVKLITGKSMHQSTISAMEGGSPGITADLYDRVLRTLGIKDIAVRFSVDDKGDATISTEQLGAL</sequence>
<comment type="caution">
    <text evidence="1">The sequence shown here is derived from an EMBL/GenBank/DDBJ whole genome shotgun (WGS) entry which is preliminary data.</text>
</comment>
<dbReference type="GO" id="GO:0003677">
    <property type="term" value="F:DNA binding"/>
    <property type="evidence" value="ECO:0007669"/>
    <property type="project" value="InterPro"/>
</dbReference>
<accession>A0A6I4VU33</accession>
<organism evidence="1 2">
    <name type="scientific">Shimazuella alba</name>
    <dbReference type="NCBI Taxonomy" id="2690964"/>
    <lineage>
        <taxon>Bacteria</taxon>
        <taxon>Bacillati</taxon>
        <taxon>Bacillota</taxon>
        <taxon>Bacilli</taxon>
        <taxon>Bacillales</taxon>
        <taxon>Thermoactinomycetaceae</taxon>
        <taxon>Shimazuella</taxon>
    </lineage>
</organism>